<keyword evidence="4" id="KW-0963">Cytoplasm</keyword>
<dbReference type="SUPFAM" id="SSF56219">
    <property type="entry name" value="DNase I-like"/>
    <property type="match status" value="1"/>
</dbReference>
<dbReference type="AlphaFoldDB" id="A0A8C4RHA8"/>
<evidence type="ECO:0000256" key="3">
    <source>
        <dbReference type="ARBA" id="ARBA00021406"/>
    </source>
</evidence>
<comment type="similarity">
    <text evidence="2">Belongs to the CEP162 family.</text>
</comment>
<reference evidence="10" key="2">
    <citation type="submission" date="2025-08" db="UniProtKB">
        <authorList>
            <consortium name="Ensembl"/>
        </authorList>
    </citation>
    <scope>IDENTIFICATION</scope>
</reference>
<evidence type="ECO:0000256" key="5">
    <source>
        <dbReference type="ARBA" id="ARBA00022701"/>
    </source>
</evidence>
<protein>
    <recommendedName>
        <fullName evidence="3">Centrosomal protein of 162 kDa</fullName>
    </recommendedName>
</protein>
<dbReference type="Gene3D" id="3.60.10.10">
    <property type="entry name" value="Endonuclease/exonuclease/phosphatase"/>
    <property type="match status" value="1"/>
</dbReference>
<dbReference type="GO" id="GO:0005879">
    <property type="term" value="C:axonemal microtubule"/>
    <property type="evidence" value="ECO:0007669"/>
    <property type="project" value="TreeGrafter"/>
</dbReference>
<reference evidence="10" key="1">
    <citation type="submission" date="2021-06" db="EMBL/GenBank/DDBJ databases">
        <authorList>
            <consortium name="Wellcome Sanger Institute Data Sharing"/>
        </authorList>
    </citation>
    <scope>NUCLEOTIDE SEQUENCE [LARGE SCALE GENOMIC DNA]</scope>
</reference>
<evidence type="ECO:0000256" key="4">
    <source>
        <dbReference type="ARBA" id="ARBA00022490"/>
    </source>
</evidence>
<evidence type="ECO:0000256" key="6">
    <source>
        <dbReference type="ARBA" id="ARBA00022794"/>
    </source>
</evidence>
<sequence length="428" mass="48467">MEEIIRKRHPNSLPALIYAAASATSREVEGADKPNSVAFLERRIKKLEADLEGKDEDAKKSLRAMEQQFQKMKVSAFLVKANNLGANSENKESNYQPKTSGIEKKYLPDSKEDILQAENNVHNQHLTNQQMTTCHRAVKNLQKAEGHAINDFNSIDIERLQQELAMKNTKIQELAKTVEVLQKERRTLLSNQTKVEKIWEKKTKPSKADRINTESSSTQYLENPEPFPATLDEKCYQPNVFAGLHISDVLQENEKLKLEIEQLILETEKQKVTLQAALVLLPYSTGMNLLLEDTETYAAEHISCLKVAHQKELERIITQHALEHSSSKVAELTNKVSTQEKLALGTWNVTSLKGKEPELVREVERFRLDIVGLTSTHSLDSGTNLLERGWTFYHSGVAPGERRRAGVGILIAPDLEPVHWGLPRWTRG</sequence>
<keyword evidence="6" id="KW-0970">Cilium biogenesis/degradation</keyword>
<dbReference type="InterPro" id="IPR036691">
    <property type="entry name" value="Endo/exonu/phosph_ase_sf"/>
</dbReference>
<dbReference type="GeneTree" id="ENSGT00390000009631"/>
<evidence type="ECO:0000256" key="8">
    <source>
        <dbReference type="ARBA" id="ARBA00023212"/>
    </source>
</evidence>
<dbReference type="GO" id="GO:0060271">
    <property type="term" value="P:cilium assembly"/>
    <property type="evidence" value="ECO:0007669"/>
    <property type="project" value="TreeGrafter"/>
</dbReference>
<proteinExistence type="inferred from homology"/>
<organism evidence="10 11">
    <name type="scientific">Erpetoichthys calabaricus</name>
    <name type="common">Rope fish</name>
    <name type="synonym">Calamoichthys calabaricus</name>
    <dbReference type="NCBI Taxonomy" id="27687"/>
    <lineage>
        <taxon>Eukaryota</taxon>
        <taxon>Metazoa</taxon>
        <taxon>Chordata</taxon>
        <taxon>Craniata</taxon>
        <taxon>Vertebrata</taxon>
        <taxon>Euteleostomi</taxon>
        <taxon>Actinopterygii</taxon>
        <taxon>Polypteriformes</taxon>
        <taxon>Polypteridae</taxon>
        <taxon>Erpetoichthys</taxon>
    </lineage>
</organism>
<feature type="coiled-coil region" evidence="9">
    <location>
        <begin position="157"/>
        <end position="191"/>
    </location>
</feature>
<evidence type="ECO:0000256" key="9">
    <source>
        <dbReference type="SAM" id="Coils"/>
    </source>
</evidence>
<keyword evidence="5" id="KW-0493">Microtubule</keyword>
<keyword evidence="11" id="KW-1185">Reference proteome</keyword>
<feature type="coiled-coil region" evidence="9">
    <location>
        <begin position="246"/>
        <end position="273"/>
    </location>
</feature>
<dbReference type="Proteomes" id="UP000694620">
    <property type="component" value="Chromosome 3"/>
</dbReference>
<dbReference type="GO" id="GO:0005814">
    <property type="term" value="C:centriole"/>
    <property type="evidence" value="ECO:0007669"/>
    <property type="project" value="UniProtKB-SubCell"/>
</dbReference>
<dbReference type="InterPro" id="IPR038774">
    <property type="entry name" value="CEP162-like"/>
</dbReference>
<dbReference type="GO" id="GO:0034451">
    <property type="term" value="C:centriolar satellite"/>
    <property type="evidence" value="ECO:0007669"/>
    <property type="project" value="TreeGrafter"/>
</dbReference>
<dbReference type="PANTHER" id="PTHR34031">
    <property type="entry name" value="CENTROSOMAL PROTEIN OF 162 KDA"/>
    <property type="match status" value="1"/>
</dbReference>
<name>A0A8C4RHA8_ERPCA</name>
<keyword evidence="8" id="KW-0206">Cytoskeleton</keyword>
<evidence type="ECO:0000256" key="1">
    <source>
        <dbReference type="ARBA" id="ARBA00004114"/>
    </source>
</evidence>
<feature type="coiled-coil region" evidence="9">
    <location>
        <begin position="37"/>
        <end position="64"/>
    </location>
</feature>
<evidence type="ECO:0000256" key="7">
    <source>
        <dbReference type="ARBA" id="ARBA00023054"/>
    </source>
</evidence>
<evidence type="ECO:0000313" key="11">
    <source>
        <dbReference type="Proteomes" id="UP000694620"/>
    </source>
</evidence>
<dbReference type="Ensembl" id="ENSECRT00000002189.1">
    <property type="protein sequence ID" value="ENSECRP00000002161.1"/>
    <property type="gene ID" value="ENSECRG00000001445.1"/>
</dbReference>
<dbReference type="GO" id="GO:0005654">
    <property type="term" value="C:nucleoplasm"/>
    <property type="evidence" value="ECO:0007669"/>
    <property type="project" value="TreeGrafter"/>
</dbReference>
<evidence type="ECO:0000256" key="2">
    <source>
        <dbReference type="ARBA" id="ARBA00009485"/>
    </source>
</evidence>
<keyword evidence="7 9" id="KW-0175">Coiled coil</keyword>
<reference evidence="10" key="3">
    <citation type="submission" date="2025-09" db="UniProtKB">
        <authorList>
            <consortium name="Ensembl"/>
        </authorList>
    </citation>
    <scope>IDENTIFICATION</scope>
</reference>
<comment type="subcellular location">
    <subcellularLocation>
        <location evidence="1">Cytoplasm</location>
        <location evidence="1">Cytoskeleton</location>
        <location evidence="1">Microtubule organizing center</location>
        <location evidence="1">Centrosome</location>
        <location evidence="1">Centriole</location>
    </subcellularLocation>
</comment>
<gene>
    <name evidence="10" type="primary">CEP162</name>
</gene>
<dbReference type="PANTHER" id="PTHR34031:SF1">
    <property type="entry name" value="CENTROSOMAL PROTEIN OF 162 KDA"/>
    <property type="match status" value="1"/>
</dbReference>
<accession>A0A8C4RHA8</accession>
<evidence type="ECO:0000313" key="10">
    <source>
        <dbReference type="Ensembl" id="ENSECRP00000002161.1"/>
    </source>
</evidence>